<dbReference type="OrthoDB" id="7041536at2"/>
<evidence type="ECO:0000313" key="1">
    <source>
        <dbReference type="EMBL" id="QGQ97553.1"/>
    </source>
</evidence>
<evidence type="ECO:0000313" key="2">
    <source>
        <dbReference type="Proteomes" id="UP000426246"/>
    </source>
</evidence>
<proteinExistence type="predicted"/>
<dbReference type="KEGG" id="ppsc:EHS13_23015"/>
<dbReference type="InterPro" id="IPR026988">
    <property type="entry name" value="YaaC-like"/>
</dbReference>
<reference evidence="2" key="1">
    <citation type="submission" date="2018-11" db="EMBL/GenBank/DDBJ databases">
        <title>Complete genome sequence of Paenibacillus sp. ML311-T8.</title>
        <authorList>
            <person name="Nam Y.-D."/>
            <person name="Kang J."/>
            <person name="Chung W.-H."/>
            <person name="Park Y.S."/>
        </authorList>
    </citation>
    <scope>NUCLEOTIDE SEQUENCE [LARGE SCALE GENOMIC DNA]</scope>
    <source>
        <strain evidence="2">ML311-T8</strain>
    </source>
</reference>
<dbReference type="AlphaFoldDB" id="A0A6B8RPW9"/>
<name>A0A6B8RPW9_9BACL</name>
<accession>A0A6B8RPW9</accession>
<dbReference type="RefSeq" id="WP_155702658.1">
    <property type="nucleotide sequence ID" value="NZ_CP034235.1"/>
</dbReference>
<dbReference type="Proteomes" id="UP000426246">
    <property type="component" value="Chromosome"/>
</dbReference>
<dbReference type="Pfam" id="PF14175">
    <property type="entry name" value="YaaC"/>
    <property type="match status" value="1"/>
</dbReference>
<organism evidence="1 2">
    <name type="scientific">Paenibacillus psychroresistens</name>
    <dbReference type="NCBI Taxonomy" id="1778678"/>
    <lineage>
        <taxon>Bacteria</taxon>
        <taxon>Bacillati</taxon>
        <taxon>Bacillota</taxon>
        <taxon>Bacilli</taxon>
        <taxon>Bacillales</taxon>
        <taxon>Paenibacillaceae</taxon>
        <taxon>Paenibacillus</taxon>
    </lineage>
</organism>
<sequence>MHKPIMFNRKPMSIMKAIVKPNFDNKTILTDSCWQYVEMWLKRKHEKDALFYWQQSQHFYNASLTLPLISSPLTSYYCFLNAAKALLIVKKALIADHHGVSGRQNKETKVSLNNEIVSFKGAGLLHSLSRHFDEPLSLEEYSLKNILYNLPFIHRAYNLTYTSEPELFIPIINPVFVKKEKSKEAWFEAELEQQHSSKHTLNKLPEKYERDESYKEKCIIRRTDRFYWTSGRDSGSIKNLTSYHKKIRKQLLYIYSPNRLWYIKRNASISIINRGTITLTFAAMHKLSELARYTPQVLEAHLESQHSWLLSEFIKKSLLQFIDEISSEITGDDFRVTGFRN</sequence>
<evidence type="ECO:0008006" key="3">
    <source>
        <dbReference type="Google" id="ProtNLM"/>
    </source>
</evidence>
<dbReference type="EMBL" id="CP034235">
    <property type="protein sequence ID" value="QGQ97553.1"/>
    <property type="molecule type" value="Genomic_DNA"/>
</dbReference>
<keyword evidence="2" id="KW-1185">Reference proteome</keyword>
<gene>
    <name evidence="1" type="ORF">EHS13_23015</name>
</gene>
<protein>
    <recommendedName>
        <fullName evidence="3">YaaC family protein</fullName>
    </recommendedName>
</protein>